<sequence length="114" mass="12816">MNVVRSAREKHATEVVMLDIKKLSSIADYVVICSADSERQVYALSKQVEDDLQLVRVKPLSIEGLGENKWVLMDYNDVIVHIFLAPVRSYYDLEGLWADAERVDTAGTERASTG</sequence>
<dbReference type="GO" id="GO:0017148">
    <property type="term" value="P:negative regulation of translation"/>
    <property type="evidence" value="ECO:0007669"/>
    <property type="project" value="TreeGrafter"/>
</dbReference>
<gene>
    <name evidence="2" type="ORF">MNBD_DELTA02-1181</name>
</gene>
<protein>
    <submittedName>
        <fullName evidence="2">Ribosomal silencing factor RsfA</fullName>
    </submittedName>
</protein>
<dbReference type="GO" id="GO:0043023">
    <property type="term" value="F:ribosomal large subunit binding"/>
    <property type="evidence" value="ECO:0007669"/>
    <property type="project" value="TreeGrafter"/>
</dbReference>
<dbReference type="PANTHER" id="PTHR21043:SF0">
    <property type="entry name" value="MITOCHONDRIAL ASSEMBLY OF RIBOSOMAL LARGE SUBUNIT PROTEIN 1"/>
    <property type="match status" value="1"/>
</dbReference>
<comment type="similarity">
    <text evidence="1">Belongs to the Iojap/RsfS family.</text>
</comment>
<evidence type="ECO:0000313" key="2">
    <source>
        <dbReference type="EMBL" id="VAW35753.1"/>
    </source>
</evidence>
<dbReference type="Gene3D" id="3.30.460.10">
    <property type="entry name" value="Beta Polymerase, domain 2"/>
    <property type="match status" value="1"/>
</dbReference>
<dbReference type="PANTHER" id="PTHR21043">
    <property type="entry name" value="IOJAP SUPERFAMILY ORTHOLOG"/>
    <property type="match status" value="1"/>
</dbReference>
<evidence type="ECO:0000256" key="1">
    <source>
        <dbReference type="ARBA" id="ARBA00010574"/>
    </source>
</evidence>
<organism evidence="2">
    <name type="scientific">hydrothermal vent metagenome</name>
    <dbReference type="NCBI Taxonomy" id="652676"/>
    <lineage>
        <taxon>unclassified sequences</taxon>
        <taxon>metagenomes</taxon>
        <taxon>ecological metagenomes</taxon>
    </lineage>
</organism>
<dbReference type="GO" id="GO:0090071">
    <property type="term" value="P:negative regulation of ribosome biogenesis"/>
    <property type="evidence" value="ECO:0007669"/>
    <property type="project" value="TreeGrafter"/>
</dbReference>
<name>A0A3B0V5W7_9ZZZZ</name>
<dbReference type="Pfam" id="PF02410">
    <property type="entry name" value="RsfS"/>
    <property type="match status" value="1"/>
</dbReference>
<dbReference type="AlphaFoldDB" id="A0A3B0V5W7"/>
<dbReference type="HAMAP" id="MF_01477">
    <property type="entry name" value="Iojap_RsfS"/>
    <property type="match status" value="1"/>
</dbReference>
<dbReference type="SUPFAM" id="SSF81301">
    <property type="entry name" value="Nucleotidyltransferase"/>
    <property type="match status" value="1"/>
</dbReference>
<reference evidence="2" key="1">
    <citation type="submission" date="2018-06" db="EMBL/GenBank/DDBJ databases">
        <authorList>
            <person name="Zhirakovskaya E."/>
        </authorList>
    </citation>
    <scope>NUCLEOTIDE SEQUENCE</scope>
</reference>
<accession>A0A3B0V5W7</accession>
<dbReference type="EMBL" id="UOEZ01000033">
    <property type="protein sequence ID" value="VAW35753.1"/>
    <property type="molecule type" value="Genomic_DNA"/>
</dbReference>
<dbReference type="NCBIfam" id="TIGR00090">
    <property type="entry name" value="rsfS_iojap_ybeB"/>
    <property type="match status" value="1"/>
</dbReference>
<dbReference type="InterPro" id="IPR043519">
    <property type="entry name" value="NT_sf"/>
</dbReference>
<dbReference type="InterPro" id="IPR004394">
    <property type="entry name" value="Iojap/RsfS/C7orf30"/>
</dbReference>
<proteinExistence type="inferred from homology"/>